<evidence type="ECO:0000313" key="1">
    <source>
        <dbReference type="EMBL" id="KAK8933262.1"/>
    </source>
</evidence>
<name>A0AAP0B7Y0_9ASPA</name>
<dbReference type="EMBL" id="JBBWWQ010000013">
    <property type="protein sequence ID" value="KAK8933262.1"/>
    <property type="molecule type" value="Genomic_DNA"/>
</dbReference>
<gene>
    <name evidence="1" type="ORF">KSP39_PZI015837</name>
</gene>
<reference evidence="1 2" key="1">
    <citation type="journal article" date="2022" name="Nat. Plants">
        <title>Genomes of leafy and leafless Platanthera orchids illuminate the evolution of mycoheterotrophy.</title>
        <authorList>
            <person name="Li M.H."/>
            <person name="Liu K.W."/>
            <person name="Li Z."/>
            <person name="Lu H.C."/>
            <person name="Ye Q.L."/>
            <person name="Zhang D."/>
            <person name="Wang J.Y."/>
            <person name="Li Y.F."/>
            <person name="Zhong Z.M."/>
            <person name="Liu X."/>
            <person name="Yu X."/>
            <person name="Liu D.K."/>
            <person name="Tu X.D."/>
            <person name="Liu B."/>
            <person name="Hao Y."/>
            <person name="Liao X.Y."/>
            <person name="Jiang Y.T."/>
            <person name="Sun W.H."/>
            <person name="Chen J."/>
            <person name="Chen Y.Q."/>
            <person name="Ai Y."/>
            <person name="Zhai J.W."/>
            <person name="Wu S.S."/>
            <person name="Zhou Z."/>
            <person name="Hsiao Y.Y."/>
            <person name="Wu W.L."/>
            <person name="Chen Y.Y."/>
            <person name="Lin Y.F."/>
            <person name="Hsu J.L."/>
            <person name="Li C.Y."/>
            <person name="Wang Z.W."/>
            <person name="Zhao X."/>
            <person name="Zhong W.Y."/>
            <person name="Ma X.K."/>
            <person name="Ma L."/>
            <person name="Huang J."/>
            <person name="Chen G.Z."/>
            <person name="Huang M.Z."/>
            <person name="Huang L."/>
            <person name="Peng D.H."/>
            <person name="Luo Y.B."/>
            <person name="Zou S.Q."/>
            <person name="Chen S.P."/>
            <person name="Lan S."/>
            <person name="Tsai W.C."/>
            <person name="Van de Peer Y."/>
            <person name="Liu Z.J."/>
        </authorList>
    </citation>
    <scope>NUCLEOTIDE SEQUENCE [LARGE SCALE GENOMIC DNA]</scope>
    <source>
        <strain evidence="1">Lor287</strain>
    </source>
</reference>
<dbReference type="Proteomes" id="UP001418222">
    <property type="component" value="Unassembled WGS sequence"/>
</dbReference>
<sequence length="87" mass="10498">MEDFNILMRMRQRTNHFTTRLQLYVRSRLSDVSWHQFQDSLKHMIAPSKKCLGRVSHDRPSFSRRWTQQAEVPRWESSVPTGKVPLW</sequence>
<protein>
    <submittedName>
        <fullName evidence="1">Uncharacterized protein</fullName>
    </submittedName>
</protein>
<comment type="caution">
    <text evidence="1">The sequence shown here is derived from an EMBL/GenBank/DDBJ whole genome shotgun (WGS) entry which is preliminary data.</text>
</comment>
<proteinExistence type="predicted"/>
<evidence type="ECO:0000313" key="2">
    <source>
        <dbReference type="Proteomes" id="UP001418222"/>
    </source>
</evidence>
<keyword evidence="2" id="KW-1185">Reference proteome</keyword>
<dbReference type="AlphaFoldDB" id="A0AAP0B7Y0"/>
<organism evidence="1 2">
    <name type="scientific">Platanthera zijinensis</name>
    <dbReference type="NCBI Taxonomy" id="2320716"/>
    <lineage>
        <taxon>Eukaryota</taxon>
        <taxon>Viridiplantae</taxon>
        <taxon>Streptophyta</taxon>
        <taxon>Embryophyta</taxon>
        <taxon>Tracheophyta</taxon>
        <taxon>Spermatophyta</taxon>
        <taxon>Magnoliopsida</taxon>
        <taxon>Liliopsida</taxon>
        <taxon>Asparagales</taxon>
        <taxon>Orchidaceae</taxon>
        <taxon>Orchidoideae</taxon>
        <taxon>Orchideae</taxon>
        <taxon>Orchidinae</taxon>
        <taxon>Platanthera</taxon>
    </lineage>
</organism>
<accession>A0AAP0B7Y0</accession>